<sequence>MTLPLFSPAAMADIAAVWDYTAEQWGADQADQYVDDIRDACRALADGRKLGRLVDLRPGYRSCPVGAHLIFFRERAGRLEVIRVLHGRTDFGRHL</sequence>
<dbReference type="PANTHER" id="PTHR33755:SF9">
    <property type="entry name" value="TOXIN PARE1"/>
    <property type="match status" value="1"/>
</dbReference>
<name>A0A918WGU6_9RHOB</name>
<evidence type="ECO:0000256" key="3">
    <source>
        <dbReference type="PIRNR" id="PIRNR029218"/>
    </source>
</evidence>
<accession>A0A918WGU6</accession>
<organism evidence="4 5">
    <name type="scientific">Neogemmobacter tilapiae</name>
    <dbReference type="NCBI Taxonomy" id="875041"/>
    <lineage>
        <taxon>Bacteria</taxon>
        <taxon>Pseudomonadati</taxon>
        <taxon>Pseudomonadota</taxon>
        <taxon>Alphaproteobacteria</taxon>
        <taxon>Rhodobacterales</taxon>
        <taxon>Paracoccaceae</taxon>
        <taxon>Neogemmobacter</taxon>
    </lineage>
</organism>
<reference evidence="4" key="1">
    <citation type="journal article" date="2014" name="Int. J. Syst. Evol. Microbiol.">
        <title>Complete genome sequence of Corynebacterium casei LMG S-19264T (=DSM 44701T), isolated from a smear-ripened cheese.</title>
        <authorList>
            <consortium name="US DOE Joint Genome Institute (JGI-PGF)"/>
            <person name="Walter F."/>
            <person name="Albersmeier A."/>
            <person name="Kalinowski J."/>
            <person name="Ruckert C."/>
        </authorList>
    </citation>
    <scope>NUCLEOTIDE SEQUENCE</scope>
    <source>
        <strain evidence="4">KCTC 23310</strain>
    </source>
</reference>
<dbReference type="PANTHER" id="PTHR33755">
    <property type="entry name" value="TOXIN PARE1-RELATED"/>
    <property type="match status" value="1"/>
</dbReference>
<dbReference type="PIRSF" id="PIRSF029218">
    <property type="entry name" value="ParE"/>
    <property type="match status" value="1"/>
</dbReference>
<dbReference type="EMBL" id="BMYJ01000001">
    <property type="protein sequence ID" value="GHC45368.1"/>
    <property type="molecule type" value="Genomic_DNA"/>
</dbReference>
<protein>
    <recommendedName>
        <fullName evidence="3">Toxin</fullName>
    </recommendedName>
</protein>
<evidence type="ECO:0000256" key="2">
    <source>
        <dbReference type="ARBA" id="ARBA00022649"/>
    </source>
</evidence>
<proteinExistence type="inferred from homology"/>
<reference evidence="4" key="2">
    <citation type="submission" date="2020-09" db="EMBL/GenBank/DDBJ databases">
        <authorList>
            <person name="Sun Q."/>
            <person name="Kim S."/>
        </authorList>
    </citation>
    <scope>NUCLEOTIDE SEQUENCE</scope>
    <source>
        <strain evidence="4">KCTC 23310</strain>
    </source>
</reference>
<dbReference type="AlphaFoldDB" id="A0A918WGU6"/>
<dbReference type="Pfam" id="PF05016">
    <property type="entry name" value="ParE_toxin"/>
    <property type="match status" value="1"/>
</dbReference>
<evidence type="ECO:0000313" key="5">
    <source>
        <dbReference type="Proteomes" id="UP000638981"/>
    </source>
</evidence>
<evidence type="ECO:0000313" key="4">
    <source>
        <dbReference type="EMBL" id="GHC45368.1"/>
    </source>
</evidence>
<evidence type="ECO:0000256" key="1">
    <source>
        <dbReference type="ARBA" id="ARBA00006226"/>
    </source>
</evidence>
<dbReference type="Proteomes" id="UP000638981">
    <property type="component" value="Unassembled WGS sequence"/>
</dbReference>
<dbReference type="InterPro" id="IPR051803">
    <property type="entry name" value="TA_system_RelE-like_toxin"/>
</dbReference>
<dbReference type="RefSeq" id="WP_189409775.1">
    <property type="nucleotide sequence ID" value="NZ_BMYJ01000001.1"/>
</dbReference>
<comment type="similarity">
    <text evidence="1 3">Belongs to the RelE toxin family.</text>
</comment>
<dbReference type="InterPro" id="IPR007712">
    <property type="entry name" value="RelE/ParE_toxin"/>
</dbReference>
<dbReference type="Gene3D" id="3.30.2310.20">
    <property type="entry name" value="RelE-like"/>
    <property type="match status" value="1"/>
</dbReference>
<dbReference type="InterPro" id="IPR028344">
    <property type="entry name" value="ParE1/4"/>
</dbReference>
<comment type="caution">
    <text evidence="4">The sequence shown here is derived from an EMBL/GenBank/DDBJ whole genome shotgun (WGS) entry which is preliminary data.</text>
</comment>
<keyword evidence="2" id="KW-1277">Toxin-antitoxin system</keyword>
<keyword evidence="5" id="KW-1185">Reference proteome</keyword>
<gene>
    <name evidence="4" type="ORF">GCM10007315_03440</name>
</gene>
<dbReference type="InterPro" id="IPR035093">
    <property type="entry name" value="RelE/ParE_toxin_dom_sf"/>
</dbReference>